<evidence type="ECO:0000256" key="4">
    <source>
        <dbReference type="ARBA" id="ARBA00023239"/>
    </source>
</evidence>
<dbReference type="KEGG" id="dti:Desti_4303"/>
<dbReference type="Gene3D" id="1.50.10.100">
    <property type="entry name" value="Chondroitin AC/alginate lyase"/>
    <property type="match status" value="1"/>
</dbReference>
<dbReference type="GO" id="GO:0042597">
    <property type="term" value="C:periplasmic space"/>
    <property type="evidence" value="ECO:0007669"/>
    <property type="project" value="UniProtKB-SubCell"/>
</dbReference>
<protein>
    <submittedName>
        <fullName evidence="6">Heparinase II/III-like protein</fullName>
    </submittedName>
</protein>
<keyword evidence="4" id="KW-0456">Lyase</keyword>
<dbReference type="RefSeq" id="WP_014812057.1">
    <property type="nucleotide sequence ID" value="NC_018025.1"/>
</dbReference>
<evidence type="ECO:0000256" key="1">
    <source>
        <dbReference type="ARBA" id="ARBA00004418"/>
    </source>
</evidence>
<dbReference type="STRING" id="706587.Desti_4303"/>
<keyword evidence="7" id="KW-1185">Reference proteome</keyword>
<comment type="subcellular location">
    <subcellularLocation>
        <location evidence="1">Periplasm</location>
    </subcellularLocation>
</comment>
<dbReference type="PANTHER" id="PTHR39210:SF1">
    <property type="entry name" value="HEPARIN-SULFATE LYASE"/>
    <property type="match status" value="1"/>
</dbReference>
<dbReference type="Proteomes" id="UP000006055">
    <property type="component" value="Chromosome"/>
</dbReference>
<gene>
    <name evidence="6" type="ordered locus">Desti_4303</name>
</gene>
<dbReference type="HOGENOM" id="CLU_325931_0_0_7"/>
<sequence>MMRSIKVRYLTAKLSCILLVALGLSLGHAVMLHAEPQTKKVPMDLGFKTNKGADEFLQYILSLSENEMIAIIPEQSGIFYTRCPNCRAGTQDRGDWEWTPQLPRSIRCKQCKEVYPNNTRYPDSNHITTVSLHKRHSYPYYETPDGYRIFLAAHADYLARQFMEKTCRRLASLYRETGNDMYARRAALILLRFAEVFPGYAYKFDYPFKQKQFFSYRQSTMAGFDPFRVSKWTWWGYMDVSRELLQAYHDIKPWPGLKEMGNGNAVRLIEADLFGQMVRGVLEKPETYGNMSPGMWFDFVLAGYVLNRFDWVREVTDRLKKFYETNFLHDGYWMETSPSYCSQVTGNLTRLHFAIQESMQSSDRQDKTKVEVAERMQELSVVFDTIRTVQKAVKLPNGRDLPINDTWADTGSNGLNESKSLLMPGLGLAVLNTGKGNNQLTAWLNFTSGRMHKHKDALSIGLFAHGKELLSDIGYTHTKWRCWSQSTLSHNTVVVNGLDSALDPKHVNNRLRFFVTDGKGFHVVESENDSAYPGVTTAYRRACALIGSGSNDAYLLDIFQVTGGKQHDFLLHGSPAENSRARVGGVELKPYDGTLMNAHAEFREPKGEYDTIPEGAGYGFVRDISQSKIGNEITIDFRFESDPRVGITTHLLVPREALLFVGKAPRIRDAKNQDNLLDKFWAPFVCARVEGKDLSSRFIAVHEPVNSEAKVKSVHFVPYGSGGLVTVDRGNYGRDYFMVSNEENLAFSSETPDGVLKFDGQWGFARVQDHRCVEAHLVGGRFLNLGTTAISGQGRWSGQVNQVHRIVTKEYRGYFEIGEDVGSLAGSILSIEFPDRTIRAYNISKIERLDRGSRIYVVEDPGFTLHDSYVQLTTFPQRSIRGAVVKYHIASVANWRDQ</sequence>
<evidence type="ECO:0000259" key="5">
    <source>
        <dbReference type="Pfam" id="PF07940"/>
    </source>
</evidence>
<dbReference type="Pfam" id="PF07940">
    <property type="entry name" value="Hepar_II_III_C"/>
    <property type="match status" value="1"/>
</dbReference>
<keyword evidence="3" id="KW-0574">Periplasm</keyword>
<dbReference type="AlphaFoldDB" id="I4CBJ6"/>
<dbReference type="Gene3D" id="2.70.98.70">
    <property type="match status" value="1"/>
</dbReference>
<dbReference type="SUPFAM" id="SSF48230">
    <property type="entry name" value="Chondroitin AC/alginate lyase"/>
    <property type="match status" value="1"/>
</dbReference>
<organism evidence="6 7">
    <name type="scientific">Desulfomonile tiedjei (strain ATCC 49306 / DSM 6799 / DCB-1)</name>
    <dbReference type="NCBI Taxonomy" id="706587"/>
    <lineage>
        <taxon>Bacteria</taxon>
        <taxon>Pseudomonadati</taxon>
        <taxon>Thermodesulfobacteriota</taxon>
        <taxon>Desulfomonilia</taxon>
        <taxon>Desulfomonilales</taxon>
        <taxon>Desulfomonilaceae</taxon>
        <taxon>Desulfomonile</taxon>
    </lineage>
</organism>
<feature type="domain" description="Heparinase II/III-like C-terminal" evidence="5">
    <location>
        <begin position="447"/>
        <end position="542"/>
    </location>
</feature>
<accession>I4CBJ6</accession>
<dbReference type="InterPro" id="IPR008929">
    <property type="entry name" value="Chondroitin_lyas"/>
</dbReference>
<evidence type="ECO:0000256" key="2">
    <source>
        <dbReference type="ARBA" id="ARBA00022729"/>
    </source>
</evidence>
<dbReference type="EMBL" id="CP003360">
    <property type="protein sequence ID" value="AFM26937.1"/>
    <property type="molecule type" value="Genomic_DNA"/>
</dbReference>
<dbReference type="InterPro" id="IPR012480">
    <property type="entry name" value="Hepar_II_III_C"/>
</dbReference>
<evidence type="ECO:0000313" key="6">
    <source>
        <dbReference type="EMBL" id="AFM26937.1"/>
    </source>
</evidence>
<evidence type="ECO:0000256" key="3">
    <source>
        <dbReference type="ARBA" id="ARBA00022764"/>
    </source>
</evidence>
<name>I4CBJ6_DESTA</name>
<proteinExistence type="predicted"/>
<keyword evidence="2" id="KW-0732">Signal</keyword>
<dbReference type="OrthoDB" id="9772435at2"/>
<dbReference type="GO" id="GO:0016829">
    <property type="term" value="F:lyase activity"/>
    <property type="evidence" value="ECO:0007669"/>
    <property type="project" value="UniProtKB-KW"/>
</dbReference>
<evidence type="ECO:0000313" key="7">
    <source>
        <dbReference type="Proteomes" id="UP000006055"/>
    </source>
</evidence>
<dbReference type="PANTHER" id="PTHR39210">
    <property type="entry name" value="HEPARIN-SULFATE LYASE"/>
    <property type="match status" value="1"/>
</dbReference>
<dbReference type="PATRIC" id="fig|706587.4.peg.4881"/>
<reference evidence="7" key="1">
    <citation type="submission" date="2012-06" db="EMBL/GenBank/DDBJ databases">
        <title>Complete sequence of chromosome of Desulfomonile tiedjei DSM 6799.</title>
        <authorList>
            <person name="Lucas S."/>
            <person name="Copeland A."/>
            <person name="Lapidus A."/>
            <person name="Glavina del Rio T."/>
            <person name="Dalin E."/>
            <person name="Tice H."/>
            <person name="Bruce D."/>
            <person name="Goodwin L."/>
            <person name="Pitluck S."/>
            <person name="Peters L."/>
            <person name="Ovchinnikova G."/>
            <person name="Zeytun A."/>
            <person name="Lu M."/>
            <person name="Kyrpides N."/>
            <person name="Mavromatis K."/>
            <person name="Ivanova N."/>
            <person name="Brettin T."/>
            <person name="Detter J.C."/>
            <person name="Han C."/>
            <person name="Larimer F."/>
            <person name="Land M."/>
            <person name="Hauser L."/>
            <person name="Markowitz V."/>
            <person name="Cheng J.-F."/>
            <person name="Hugenholtz P."/>
            <person name="Woyke T."/>
            <person name="Wu D."/>
            <person name="Spring S."/>
            <person name="Schroeder M."/>
            <person name="Brambilla E."/>
            <person name="Klenk H.-P."/>
            <person name="Eisen J.A."/>
        </authorList>
    </citation>
    <scope>NUCLEOTIDE SEQUENCE [LARGE SCALE GENOMIC DNA]</scope>
    <source>
        <strain evidence="7">ATCC 49306 / DSM 6799 / DCB-1</strain>
    </source>
</reference>